<keyword evidence="2" id="KW-1185">Reference proteome</keyword>
<dbReference type="Proteomes" id="UP001153069">
    <property type="component" value="Unassembled WGS sequence"/>
</dbReference>
<sequence>MEHGDIRVDIELLTATIFHFGCVLVSRAFREALGVGFTRTRCVGYHVGEKRAYQRAPPFEDGFLVFLRGNAFVWDVFGFHRVDTNLLAIIFQEEIEMGEA</sequence>
<evidence type="ECO:0000313" key="1">
    <source>
        <dbReference type="EMBL" id="CAB9508213.1"/>
    </source>
</evidence>
<protein>
    <submittedName>
        <fullName evidence="1">Uncharacterized protein</fullName>
    </submittedName>
</protein>
<comment type="caution">
    <text evidence="1">The sequence shown here is derived from an EMBL/GenBank/DDBJ whole genome shotgun (WGS) entry which is preliminary data.</text>
</comment>
<dbReference type="AlphaFoldDB" id="A0A9N8HF89"/>
<dbReference type="EMBL" id="CAICTM010000336">
    <property type="protein sequence ID" value="CAB9508213.1"/>
    <property type="molecule type" value="Genomic_DNA"/>
</dbReference>
<organism evidence="1 2">
    <name type="scientific">Seminavis robusta</name>
    <dbReference type="NCBI Taxonomy" id="568900"/>
    <lineage>
        <taxon>Eukaryota</taxon>
        <taxon>Sar</taxon>
        <taxon>Stramenopiles</taxon>
        <taxon>Ochrophyta</taxon>
        <taxon>Bacillariophyta</taxon>
        <taxon>Bacillariophyceae</taxon>
        <taxon>Bacillariophycidae</taxon>
        <taxon>Naviculales</taxon>
        <taxon>Naviculaceae</taxon>
        <taxon>Seminavis</taxon>
    </lineage>
</organism>
<gene>
    <name evidence="1" type="ORF">SEMRO_337_G120740.1</name>
</gene>
<evidence type="ECO:0000313" key="2">
    <source>
        <dbReference type="Proteomes" id="UP001153069"/>
    </source>
</evidence>
<name>A0A9N8HF89_9STRA</name>
<accession>A0A9N8HF89</accession>
<proteinExistence type="predicted"/>
<reference evidence="1" key="1">
    <citation type="submission" date="2020-06" db="EMBL/GenBank/DDBJ databases">
        <authorList>
            <consortium name="Plant Systems Biology data submission"/>
        </authorList>
    </citation>
    <scope>NUCLEOTIDE SEQUENCE</scope>
    <source>
        <strain evidence="1">D6</strain>
    </source>
</reference>